<sequence length="149" mass="16770">MSLQRLLDGQAERLARLGRLLEEEQGLLVAGEIDGRRLNALAEEKTAVQQDLEETEQTRARVQRQLGYAEGTEGARQAAADAGCLDGWQAMLNQARHIARLNERNGRLLELRMRHNQQMLDTIHRLADPDTYSADGRTGLQSRRLDARA</sequence>
<dbReference type="InterPro" id="IPR007809">
    <property type="entry name" value="FlgN-like"/>
</dbReference>
<name>A0ABQ0U7B2_9GAMM</name>
<evidence type="ECO:0000313" key="6">
    <source>
        <dbReference type="Proteomes" id="UP000321121"/>
    </source>
</evidence>
<evidence type="ECO:0000256" key="1">
    <source>
        <dbReference type="ARBA" id="ARBA00002397"/>
    </source>
</evidence>
<evidence type="ECO:0000313" key="5">
    <source>
        <dbReference type="EMBL" id="GEK74393.1"/>
    </source>
</evidence>
<protein>
    <recommendedName>
        <fullName evidence="7">Flagellar protein FlgN</fullName>
    </recommendedName>
</protein>
<dbReference type="Gene3D" id="1.20.58.300">
    <property type="entry name" value="FlgN-like"/>
    <property type="match status" value="1"/>
</dbReference>
<dbReference type="SUPFAM" id="SSF140566">
    <property type="entry name" value="FlgN-like"/>
    <property type="match status" value="1"/>
</dbReference>
<organism evidence="5 6">
    <name type="scientific">Halomonas halophila</name>
    <dbReference type="NCBI Taxonomy" id="29573"/>
    <lineage>
        <taxon>Bacteria</taxon>
        <taxon>Pseudomonadati</taxon>
        <taxon>Pseudomonadota</taxon>
        <taxon>Gammaproteobacteria</taxon>
        <taxon>Oceanospirillales</taxon>
        <taxon>Halomonadaceae</taxon>
        <taxon>Halomonas</taxon>
    </lineage>
</organism>
<dbReference type="InterPro" id="IPR036679">
    <property type="entry name" value="FlgN-like_sf"/>
</dbReference>
<comment type="function">
    <text evidence="1">Required for the efficient initiation of filament assembly.</text>
</comment>
<evidence type="ECO:0000256" key="3">
    <source>
        <dbReference type="ARBA" id="ARBA00022795"/>
    </source>
</evidence>
<evidence type="ECO:0000256" key="2">
    <source>
        <dbReference type="ARBA" id="ARBA00007703"/>
    </source>
</evidence>
<keyword evidence="6" id="KW-1185">Reference proteome</keyword>
<gene>
    <name evidence="5" type="ORF">HHA04nite_29370</name>
</gene>
<dbReference type="RefSeq" id="WP_046078838.1">
    <property type="nucleotide sequence ID" value="NZ_BJUS01000044.1"/>
</dbReference>
<proteinExistence type="inferred from homology"/>
<comment type="similarity">
    <text evidence="2">Belongs to the FlgN family.</text>
</comment>
<evidence type="ECO:0008006" key="7">
    <source>
        <dbReference type="Google" id="ProtNLM"/>
    </source>
</evidence>
<feature type="coiled-coil region" evidence="4">
    <location>
        <begin position="38"/>
        <end position="65"/>
    </location>
</feature>
<comment type="caution">
    <text evidence="5">The sequence shown here is derived from an EMBL/GenBank/DDBJ whole genome shotgun (WGS) entry which is preliminary data.</text>
</comment>
<reference evidence="5 6" key="1">
    <citation type="submission" date="2019-07" db="EMBL/GenBank/DDBJ databases">
        <title>Whole genome shotgun sequence of Halomonas halophila NBRC 102604.</title>
        <authorList>
            <person name="Hosoyama A."/>
            <person name="Uohara A."/>
            <person name="Ohji S."/>
            <person name="Ichikawa N."/>
        </authorList>
    </citation>
    <scope>NUCLEOTIDE SEQUENCE [LARGE SCALE GENOMIC DNA]</scope>
    <source>
        <strain evidence="5 6">NBRC 102604</strain>
    </source>
</reference>
<evidence type="ECO:0000256" key="4">
    <source>
        <dbReference type="SAM" id="Coils"/>
    </source>
</evidence>
<dbReference type="EMBL" id="BJUS01000044">
    <property type="protein sequence ID" value="GEK74393.1"/>
    <property type="molecule type" value="Genomic_DNA"/>
</dbReference>
<accession>A0ABQ0U7B2</accession>
<keyword evidence="3" id="KW-1005">Bacterial flagellum biogenesis</keyword>
<keyword evidence="4" id="KW-0175">Coiled coil</keyword>
<dbReference type="Proteomes" id="UP000321121">
    <property type="component" value="Unassembled WGS sequence"/>
</dbReference>
<dbReference type="Pfam" id="PF05130">
    <property type="entry name" value="FlgN"/>
    <property type="match status" value="1"/>
</dbReference>